<feature type="compositionally biased region" description="Gly residues" evidence="1">
    <location>
        <begin position="82"/>
        <end position="92"/>
    </location>
</feature>
<feature type="region of interest" description="Disordered" evidence="1">
    <location>
        <begin position="485"/>
        <end position="518"/>
    </location>
</feature>
<evidence type="ECO:0000256" key="1">
    <source>
        <dbReference type="SAM" id="MobiDB-lite"/>
    </source>
</evidence>
<dbReference type="EMBL" id="CM008970">
    <property type="protein sequence ID" value="PNW78841.1"/>
    <property type="molecule type" value="Genomic_DNA"/>
</dbReference>
<evidence type="ECO:0000313" key="2">
    <source>
        <dbReference type="EMBL" id="PNW78841.1"/>
    </source>
</evidence>
<feature type="compositionally biased region" description="Pro residues" evidence="1">
    <location>
        <begin position="268"/>
        <end position="279"/>
    </location>
</feature>
<feature type="region of interest" description="Disordered" evidence="1">
    <location>
        <begin position="196"/>
        <end position="315"/>
    </location>
</feature>
<protein>
    <submittedName>
        <fullName evidence="2">Uncharacterized protein</fullName>
    </submittedName>
</protein>
<feature type="compositionally biased region" description="Basic and acidic residues" evidence="1">
    <location>
        <begin position="93"/>
        <end position="106"/>
    </location>
</feature>
<dbReference type="OrthoDB" id="539006at2759"/>
<proteinExistence type="predicted"/>
<dbReference type="KEGG" id="cre:CHLRE_09g391912v5"/>
<keyword evidence="3" id="KW-1185">Reference proteome</keyword>
<dbReference type="GeneID" id="5720231"/>
<feature type="region of interest" description="Disordered" evidence="1">
    <location>
        <begin position="82"/>
        <end position="111"/>
    </location>
</feature>
<feature type="compositionally biased region" description="Basic and acidic residues" evidence="1">
    <location>
        <begin position="1027"/>
        <end position="1041"/>
    </location>
</feature>
<feature type="region of interest" description="Disordered" evidence="1">
    <location>
        <begin position="743"/>
        <end position="799"/>
    </location>
</feature>
<feature type="compositionally biased region" description="Low complexity" evidence="1">
    <location>
        <begin position="951"/>
        <end position="978"/>
    </location>
</feature>
<reference evidence="2 3" key="1">
    <citation type="journal article" date="2007" name="Science">
        <title>The Chlamydomonas genome reveals the evolution of key animal and plant functions.</title>
        <authorList>
            <person name="Merchant S.S."/>
            <person name="Prochnik S.E."/>
            <person name="Vallon O."/>
            <person name="Harris E.H."/>
            <person name="Karpowicz S.J."/>
            <person name="Witman G.B."/>
            <person name="Terry A."/>
            <person name="Salamov A."/>
            <person name="Fritz-Laylin L.K."/>
            <person name="Marechal-Drouard L."/>
            <person name="Marshall W.F."/>
            <person name="Qu L.H."/>
            <person name="Nelson D.R."/>
            <person name="Sanderfoot A.A."/>
            <person name="Spalding M.H."/>
            <person name="Kapitonov V.V."/>
            <person name="Ren Q."/>
            <person name="Ferris P."/>
            <person name="Lindquist E."/>
            <person name="Shapiro H."/>
            <person name="Lucas S.M."/>
            <person name="Grimwood J."/>
            <person name="Schmutz J."/>
            <person name="Cardol P."/>
            <person name="Cerutti H."/>
            <person name="Chanfreau G."/>
            <person name="Chen C.L."/>
            <person name="Cognat V."/>
            <person name="Croft M.T."/>
            <person name="Dent R."/>
            <person name="Dutcher S."/>
            <person name="Fernandez E."/>
            <person name="Fukuzawa H."/>
            <person name="Gonzalez-Ballester D."/>
            <person name="Gonzalez-Halphen D."/>
            <person name="Hallmann A."/>
            <person name="Hanikenne M."/>
            <person name="Hippler M."/>
            <person name="Inwood W."/>
            <person name="Jabbari K."/>
            <person name="Kalanon M."/>
            <person name="Kuras R."/>
            <person name="Lefebvre P.A."/>
            <person name="Lemaire S.D."/>
            <person name="Lobanov A.V."/>
            <person name="Lohr M."/>
            <person name="Manuell A."/>
            <person name="Meier I."/>
            <person name="Mets L."/>
            <person name="Mittag M."/>
            <person name="Mittelmeier T."/>
            <person name="Moroney J.V."/>
            <person name="Moseley J."/>
            <person name="Napoli C."/>
            <person name="Nedelcu A.M."/>
            <person name="Niyogi K."/>
            <person name="Novoselov S.V."/>
            <person name="Paulsen I.T."/>
            <person name="Pazour G."/>
            <person name="Purton S."/>
            <person name="Ral J.P."/>
            <person name="Riano-Pachon D.M."/>
            <person name="Riekhof W."/>
            <person name="Rymarquis L."/>
            <person name="Schroda M."/>
            <person name="Stern D."/>
            <person name="Umen J."/>
            <person name="Willows R."/>
            <person name="Wilson N."/>
            <person name="Zimmer S.L."/>
            <person name="Allmer J."/>
            <person name="Balk J."/>
            <person name="Bisova K."/>
            <person name="Chen C.J."/>
            <person name="Elias M."/>
            <person name="Gendler K."/>
            <person name="Hauser C."/>
            <person name="Lamb M.R."/>
            <person name="Ledford H."/>
            <person name="Long J.C."/>
            <person name="Minagawa J."/>
            <person name="Page M.D."/>
            <person name="Pan J."/>
            <person name="Pootakham W."/>
            <person name="Roje S."/>
            <person name="Rose A."/>
            <person name="Stahlberg E."/>
            <person name="Terauchi A.M."/>
            <person name="Yang P."/>
            <person name="Ball S."/>
            <person name="Bowler C."/>
            <person name="Dieckmann C.L."/>
            <person name="Gladyshev V.N."/>
            <person name="Green P."/>
            <person name="Jorgensen R."/>
            <person name="Mayfield S."/>
            <person name="Mueller-Roeber B."/>
            <person name="Rajamani S."/>
            <person name="Sayre R.T."/>
            <person name="Brokstein P."/>
            <person name="Dubchak I."/>
            <person name="Goodstein D."/>
            <person name="Hornick L."/>
            <person name="Huang Y.W."/>
            <person name="Jhaveri J."/>
            <person name="Luo Y."/>
            <person name="Martinez D."/>
            <person name="Ngau W.C."/>
            <person name="Otillar B."/>
            <person name="Poliakov A."/>
            <person name="Porter A."/>
            <person name="Szajkowski L."/>
            <person name="Werner G."/>
            <person name="Zhou K."/>
            <person name="Grigoriev I.V."/>
            <person name="Rokhsar D.S."/>
            <person name="Grossman A.R."/>
        </authorList>
    </citation>
    <scope>NUCLEOTIDE SEQUENCE [LARGE SCALE GENOMIC DNA]</scope>
    <source>
        <strain evidence="3">CC-503</strain>
    </source>
</reference>
<feature type="compositionally biased region" description="Low complexity" evidence="1">
    <location>
        <begin position="789"/>
        <end position="799"/>
    </location>
</feature>
<dbReference type="ExpressionAtlas" id="A0A2K3DE83">
    <property type="expression patterns" value="baseline"/>
</dbReference>
<sequence>MRSENDVKNIWHSTLRCKDSQKRSFLRTYALAVHDHAYDYATRKAMFDIAVRQCGPPPQQAADMIARAQLAPGGVDHQEFMGGGGGGGGGGGMRERGGGGGDHDRYLGGGPAQALHDQALHQQLQQLQGRLPSPGSAAAAAAQQADQLAALSHLLSTRDELAQHQLLAQLTPQQQQQLLMLHQQQQHMMMQDEDAAIDDGGVGDDDGSGMDMPNGVGQGGSRLVPLSGGKRSSPYMDDGYDQAEGDTPPPPPAPLQRAAPAGGGKPPSGLPPRGLPTPPLLMGAAKQGPMENGGGGVGMGGLAPPLPLQLGDSGGPLIDPDEALAAVRRLAALQGPGTELSLAALSGLPPPPPPQAGGADAGPSRSTGKMSLPGVAGGGTSGLDPGLGPIIAQLAAAAPPGSAAHEALVAALTNSAGGGASNPQLAMLSNLLQNSLESQGHNTPVALAALLRQGASGGGPGDGDGDDASPSLLLRALQLPGAGPAGLRLVHGGPADDDFSGPGPGPGPGRGGGRPGALALGPLGLAGLGLGGTLRDDGGAGAGGGGGGDVDADELGAVEALALAARRGNAGGPRHSVGTGAPRMSVPGLPGGRFPNAGGPGGSGRLSLPGLPGAAGPGLGDLISLRQGGGNGAGLPRMSANGPPGPVLDLHPPSSLRAGGAGPAGASSGAPPPALLAGLDQDKELLQQLQQLQQQRLPVPRGPLDEGTVIDSDGPLAAAAAAAMAAAAAANAPLSLPMQLPMLKPDPHAASAGRPPLPKPLGPAGPNLSHQGPRGSHGTDMSASAPGRAVSSGTGAAAPGAAGRVAATLDAVTVLNNPALRRQVRWLPAEVFAALLGSPALGSEGTEDSVLVVAADWLAANAASATTAEEGAGAAAAAESGRRAGVTREQLSLVCSTIRLAALSGFYLSAVMPWLLLLDESSGSSSGGAGGLAKGGEVKAMVEGAGGSDSAAEQAAVAAEPAANAASPNGAEGANADRAAADVEGEAGEAVAGAKQDAGPKPAAALKVEDAPMEDAAPGDAGCKEQAQPDKPEDGGGKDDSTAEAAKATSPAASPTAGAAANGADADKSAGCTAASTPSTTTISNNSPGAPGPGAAEPQAAAAAASPGTALAAAAGTSGAVTTSGWFPMRPEELAFLSNYARAGQAERAHVALLARSVYDTTSPWYTTRPRMPGPAGADGSLCFEWHISRQTLVDALARARSAEGGATPVPAAAAAAAVGGSGALAEAVFAIRDAEGGDGEGGDGGPRETVFLMNSVVCRGVEWRLSLDVSPGGAATGGAAGSGAAGASLTRGSNKGAVMYLECAPPAVLQQAAAAVASSCASGAADGSPPAVRTRAGPGFGGLGLGVVCGKGIQVTVHGWRGGLLEEVVGWSFMSDEYFVPGMRVPFPSMLPLRNVPPRRGGTMDVAAELSALTSGSGAGGAAAGGFNAEESVAAFGEYMHEGGLSGTLRFMRPHGV</sequence>
<accession>A0A2K3DE83</accession>
<feature type="compositionally biased region" description="Low complexity" evidence="1">
    <location>
        <begin position="652"/>
        <end position="676"/>
    </location>
</feature>
<feature type="region of interest" description="Disordered" evidence="1">
    <location>
        <begin position="625"/>
        <end position="676"/>
    </location>
</feature>
<feature type="compositionally biased region" description="Low complexity" evidence="1">
    <location>
        <begin position="1043"/>
        <end position="1103"/>
    </location>
</feature>
<evidence type="ECO:0000313" key="3">
    <source>
        <dbReference type="Proteomes" id="UP000006906"/>
    </source>
</evidence>
<organism evidence="2 3">
    <name type="scientific">Chlamydomonas reinhardtii</name>
    <name type="common">Chlamydomonas smithii</name>
    <dbReference type="NCBI Taxonomy" id="3055"/>
    <lineage>
        <taxon>Eukaryota</taxon>
        <taxon>Viridiplantae</taxon>
        <taxon>Chlorophyta</taxon>
        <taxon>core chlorophytes</taxon>
        <taxon>Chlorophyceae</taxon>
        <taxon>CS clade</taxon>
        <taxon>Chlamydomonadales</taxon>
        <taxon>Chlamydomonadaceae</taxon>
        <taxon>Chlamydomonas</taxon>
    </lineage>
</organism>
<dbReference type="RefSeq" id="XP_042921175.1">
    <property type="nucleotide sequence ID" value="XM_043065614.1"/>
</dbReference>
<name>A0A2K3DE83_CHLRE</name>
<dbReference type="Gramene" id="PNW78841">
    <property type="protein sequence ID" value="PNW78841"/>
    <property type="gene ID" value="CHLRE_09g391912v5"/>
</dbReference>
<feature type="region of interest" description="Disordered" evidence="1">
    <location>
        <begin position="951"/>
        <end position="1103"/>
    </location>
</feature>
<feature type="region of interest" description="Disordered" evidence="1">
    <location>
        <begin position="341"/>
        <end position="380"/>
    </location>
</feature>
<dbReference type="InParanoid" id="A0A2K3DE83"/>
<feature type="compositionally biased region" description="Gly residues" evidence="1">
    <location>
        <begin position="291"/>
        <end position="301"/>
    </location>
</feature>
<dbReference type="PaxDb" id="3055-EDP02237"/>
<dbReference type="Proteomes" id="UP000006906">
    <property type="component" value="Chromosome 9"/>
</dbReference>
<gene>
    <name evidence="2" type="ORF">CHLRE_09g391912v5</name>
</gene>
<feature type="compositionally biased region" description="Acidic residues" evidence="1">
    <location>
        <begin position="196"/>
        <end position="208"/>
    </location>
</feature>